<dbReference type="EMBL" id="KF591216">
    <property type="protein sequence ID" value="AHM25010.1"/>
    <property type="molecule type" value="Genomic_DNA"/>
</dbReference>
<dbReference type="InterPro" id="IPR001098">
    <property type="entry name" value="DNA-dir_DNA_pol_A_palm_dom"/>
</dbReference>
<dbReference type="PANTHER" id="PTHR10133">
    <property type="entry name" value="DNA POLYMERASE I"/>
    <property type="match status" value="1"/>
</dbReference>
<name>A0A0A7BV12_9GLOM</name>
<dbReference type="PANTHER" id="PTHR10133:SF27">
    <property type="entry name" value="DNA POLYMERASE NU"/>
    <property type="match status" value="1"/>
</dbReference>
<proteinExistence type="predicted"/>
<dbReference type="Pfam" id="PF00476">
    <property type="entry name" value="DNA_pol_A"/>
    <property type="match status" value="1"/>
</dbReference>
<keyword evidence="1" id="KW-0235">DNA replication</keyword>
<evidence type="ECO:0000259" key="2">
    <source>
        <dbReference type="SMART" id="SM00482"/>
    </source>
</evidence>
<dbReference type="SMART" id="SM00482">
    <property type="entry name" value="POLAc"/>
    <property type="match status" value="1"/>
</dbReference>
<sequence length="185" mass="21730">MSTYIVENPRDAEIFIKGKDIHKVKADELKVDRPTGKTINHGLRYSMGKLLLASRLKLPVIESDRLVKEYWRFNPELYQFRSELRNASSFETPLFKRKVVLTGHAKVNWVVQGSCAELIWLALQHLYNKCQDRVKILPHFHDELVLKQHSKVPCEPMKRLKSEVENLYPFTWPDTSIKVFKLEVK</sequence>
<dbReference type="SUPFAM" id="SSF56672">
    <property type="entry name" value="DNA/RNA polymerases"/>
    <property type="match status" value="1"/>
</dbReference>
<geneLocation type="mitochondrion" evidence="3"/>
<keyword evidence="3" id="KW-0496">Mitochondrion</keyword>
<accession>A0A0A7BV12</accession>
<reference evidence="3" key="1">
    <citation type="journal article" date="2014" name="Genome Biol. Evol.">
        <title>The mitochondrial genome of the glomeromycete Rhizophagus sp. DAOM 213198 reveals an unusual organization consisting of two circular chromosomes.</title>
        <authorList>
            <person name="Nadimi M."/>
            <person name="Stefani F.O."/>
            <person name="Hijri M."/>
        </authorList>
    </citation>
    <scope>NUCLEOTIDE SEQUENCE</scope>
    <source>
        <strain evidence="3">DAOM213198</strain>
    </source>
</reference>
<evidence type="ECO:0000256" key="1">
    <source>
        <dbReference type="ARBA" id="ARBA00022705"/>
    </source>
</evidence>
<gene>
    <name evidence="3" type="primary">dpo</name>
</gene>
<dbReference type="AlphaFoldDB" id="A0A0A7BV12"/>
<dbReference type="GO" id="GO:0006261">
    <property type="term" value="P:DNA-templated DNA replication"/>
    <property type="evidence" value="ECO:0007669"/>
    <property type="project" value="InterPro"/>
</dbReference>
<evidence type="ECO:0000313" key="3">
    <source>
        <dbReference type="EMBL" id="AHM25010.1"/>
    </source>
</evidence>
<organism evidence="3">
    <name type="scientific">Rhizophagus sp. DAOM 213198</name>
    <dbReference type="NCBI Taxonomy" id="1417302"/>
    <lineage>
        <taxon>Eukaryota</taxon>
        <taxon>Fungi</taxon>
        <taxon>Fungi incertae sedis</taxon>
        <taxon>Mucoromycota</taxon>
        <taxon>Glomeromycotina</taxon>
        <taxon>Glomeromycetes</taxon>
        <taxon>Glomerales</taxon>
        <taxon>Glomeraceae</taxon>
        <taxon>Rhizophagus</taxon>
    </lineage>
</organism>
<dbReference type="GO" id="GO:0006302">
    <property type="term" value="P:double-strand break repair"/>
    <property type="evidence" value="ECO:0007669"/>
    <property type="project" value="TreeGrafter"/>
</dbReference>
<protein>
    <submittedName>
        <fullName evidence="3">Truncated DNA polymerase</fullName>
    </submittedName>
</protein>
<feature type="domain" description="DNA-directed DNA polymerase family A palm" evidence="2">
    <location>
        <begin position="5"/>
        <end position="152"/>
    </location>
</feature>
<dbReference type="InterPro" id="IPR043502">
    <property type="entry name" value="DNA/RNA_pol_sf"/>
</dbReference>
<dbReference type="InterPro" id="IPR002298">
    <property type="entry name" value="DNA_polymerase_A"/>
</dbReference>
<dbReference type="GO" id="GO:0003887">
    <property type="term" value="F:DNA-directed DNA polymerase activity"/>
    <property type="evidence" value="ECO:0007669"/>
    <property type="project" value="InterPro"/>
</dbReference>
<dbReference type="Gene3D" id="1.10.150.20">
    <property type="entry name" value="5' to 3' exonuclease, C-terminal subdomain"/>
    <property type="match status" value="1"/>
</dbReference>
<dbReference type="GO" id="GO:0003677">
    <property type="term" value="F:DNA binding"/>
    <property type="evidence" value="ECO:0007669"/>
    <property type="project" value="InterPro"/>
</dbReference>